<dbReference type="CDD" id="cd00432">
    <property type="entry name" value="Ribosomal_L18_L5e"/>
    <property type="match status" value="1"/>
</dbReference>
<keyword evidence="3 6" id="KW-0694">RNA-binding</keyword>
<evidence type="ECO:0000256" key="1">
    <source>
        <dbReference type="ARBA" id="ARBA00007116"/>
    </source>
</evidence>
<keyword evidence="4 6" id="KW-0689">Ribosomal protein</keyword>
<evidence type="ECO:0000313" key="7">
    <source>
        <dbReference type="EMBL" id="HHM43842.1"/>
    </source>
</evidence>
<accession>A0A7J3VSH0</accession>
<evidence type="ECO:0000256" key="5">
    <source>
        <dbReference type="ARBA" id="ARBA00023274"/>
    </source>
</evidence>
<comment type="caution">
    <text evidence="7">The sequence shown here is derived from an EMBL/GenBank/DDBJ whole genome shotgun (WGS) entry which is preliminary data.</text>
</comment>
<evidence type="ECO:0000256" key="6">
    <source>
        <dbReference type="HAMAP-Rule" id="MF_01337"/>
    </source>
</evidence>
<dbReference type="NCBIfam" id="NF006342">
    <property type="entry name" value="PRK08569.1"/>
    <property type="match status" value="1"/>
</dbReference>
<gene>
    <name evidence="6" type="primary">rpl18</name>
    <name evidence="7" type="ORF">ENM31_00905</name>
</gene>
<organism evidence="7">
    <name type="scientific">Caldiarchaeum subterraneum</name>
    <dbReference type="NCBI Taxonomy" id="311458"/>
    <lineage>
        <taxon>Archaea</taxon>
        <taxon>Nitrososphaerota</taxon>
        <taxon>Candidatus Caldarchaeales</taxon>
        <taxon>Candidatus Caldarchaeaceae</taxon>
        <taxon>Candidatus Caldarchaeum</taxon>
    </lineage>
</organism>
<keyword evidence="2 6" id="KW-0699">rRNA-binding</keyword>
<evidence type="ECO:0000256" key="3">
    <source>
        <dbReference type="ARBA" id="ARBA00022884"/>
    </source>
</evidence>
<proteinExistence type="inferred from homology"/>
<dbReference type="InterPro" id="IPR057268">
    <property type="entry name" value="Ribosomal_L18"/>
</dbReference>
<dbReference type="GO" id="GO:0006412">
    <property type="term" value="P:translation"/>
    <property type="evidence" value="ECO:0007669"/>
    <property type="project" value="UniProtKB-UniRule"/>
</dbReference>
<comment type="function">
    <text evidence="6">This is one of the proteins that bind and probably mediate the attachment of the 5S RNA into the large ribosomal subunit, where it forms part of the central protuberance.</text>
</comment>
<dbReference type="InterPro" id="IPR005485">
    <property type="entry name" value="Rbsml_uL18_euk_arch"/>
</dbReference>
<sequence length="191" mass="21282">MTYFVRTKPRRRREGRTDYRKRLRLVKSGVERLVVRRTNRRIIAQLVKSKAGGDLTLITVSSDMLASYGWKASFKSTPAAYLTGLLLGKKALEKGVGKAILDLGVYRSVKSGRLYAVLKGALDAGLEVPSSEEVLPGEDRLLGRHITSYYQMTRQNPAGRQFSKMDGEYIQNLDKNVQTVRDKIMGGAGSV</sequence>
<dbReference type="EMBL" id="DRXH01000035">
    <property type="protein sequence ID" value="HHM43842.1"/>
    <property type="molecule type" value="Genomic_DNA"/>
</dbReference>
<evidence type="ECO:0000256" key="2">
    <source>
        <dbReference type="ARBA" id="ARBA00022730"/>
    </source>
</evidence>
<dbReference type="GO" id="GO:0022625">
    <property type="term" value="C:cytosolic large ribosomal subunit"/>
    <property type="evidence" value="ECO:0007669"/>
    <property type="project" value="TreeGrafter"/>
</dbReference>
<reference evidence="7" key="1">
    <citation type="journal article" date="2020" name="mSystems">
        <title>Genome- and Community-Level Interaction Insights into Carbon Utilization and Element Cycling Functions of Hydrothermarchaeota in Hydrothermal Sediment.</title>
        <authorList>
            <person name="Zhou Z."/>
            <person name="Liu Y."/>
            <person name="Xu W."/>
            <person name="Pan J."/>
            <person name="Luo Z.H."/>
            <person name="Li M."/>
        </authorList>
    </citation>
    <scope>NUCLEOTIDE SEQUENCE [LARGE SCALE GENOMIC DNA]</scope>
    <source>
        <strain evidence="7">SpSt-1074</strain>
    </source>
</reference>
<comment type="subunit">
    <text evidence="6">Part of the 50S ribosomal subunit. Contacts the 5S and 23S rRNAs.</text>
</comment>
<dbReference type="Gene3D" id="3.30.420.100">
    <property type="match status" value="1"/>
</dbReference>
<dbReference type="Pfam" id="PF17144">
    <property type="entry name" value="Ribosomal_L5e"/>
    <property type="match status" value="1"/>
</dbReference>
<protein>
    <recommendedName>
        <fullName evidence="6">Large ribosomal subunit protein uL18</fullName>
    </recommendedName>
</protein>
<keyword evidence="5 6" id="KW-0687">Ribonucleoprotein</keyword>
<comment type="similarity">
    <text evidence="1 6">Belongs to the universal ribosomal protein uL18 family.</text>
</comment>
<name>A0A7J3VSH0_CALS0</name>
<dbReference type="GO" id="GO:0003735">
    <property type="term" value="F:structural constituent of ribosome"/>
    <property type="evidence" value="ECO:0007669"/>
    <property type="project" value="InterPro"/>
</dbReference>
<evidence type="ECO:0000256" key="4">
    <source>
        <dbReference type="ARBA" id="ARBA00022980"/>
    </source>
</evidence>
<dbReference type="SUPFAM" id="SSF53137">
    <property type="entry name" value="Translational machinery components"/>
    <property type="match status" value="1"/>
</dbReference>
<dbReference type="PANTHER" id="PTHR23410">
    <property type="entry name" value="RIBOSOMAL PROTEIN L5-RELATED"/>
    <property type="match status" value="1"/>
</dbReference>
<dbReference type="AlphaFoldDB" id="A0A7J3VSH0"/>
<dbReference type="PANTHER" id="PTHR23410:SF12">
    <property type="entry name" value="LARGE RIBOSOMAL SUBUNIT PROTEIN UL18"/>
    <property type="match status" value="1"/>
</dbReference>
<dbReference type="GO" id="GO:0000027">
    <property type="term" value="P:ribosomal large subunit assembly"/>
    <property type="evidence" value="ECO:0007669"/>
    <property type="project" value="TreeGrafter"/>
</dbReference>
<dbReference type="HAMAP" id="MF_01337_A">
    <property type="entry name" value="Ribosomal_uL18_A"/>
    <property type="match status" value="1"/>
</dbReference>
<dbReference type="InterPro" id="IPR057267">
    <property type="entry name" value="Rbsml_uL18_arch"/>
</dbReference>
<dbReference type="GO" id="GO:0008097">
    <property type="term" value="F:5S rRNA binding"/>
    <property type="evidence" value="ECO:0007669"/>
    <property type="project" value="InterPro"/>
</dbReference>